<protein>
    <recommendedName>
        <fullName evidence="2">Phage tail assembly protein</fullName>
    </recommendedName>
</protein>
<organism evidence="1">
    <name type="scientific">bioreactor metagenome</name>
    <dbReference type="NCBI Taxonomy" id="1076179"/>
    <lineage>
        <taxon>unclassified sequences</taxon>
        <taxon>metagenomes</taxon>
        <taxon>ecological metagenomes</taxon>
    </lineage>
</organism>
<comment type="caution">
    <text evidence="1">The sequence shown here is derived from an EMBL/GenBank/DDBJ whole genome shotgun (WGS) entry which is preliminary data.</text>
</comment>
<name>A0A645DT24_9ZZZZ</name>
<dbReference type="Pfam" id="PF10109">
    <property type="entry name" value="Phage_TAC_7"/>
    <property type="match status" value="1"/>
</dbReference>
<evidence type="ECO:0008006" key="2">
    <source>
        <dbReference type="Google" id="ProtNLM"/>
    </source>
</evidence>
<dbReference type="EMBL" id="VSSQ01039406">
    <property type="protein sequence ID" value="MPM92471.1"/>
    <property type="molecule type" value="Genomic_DNA"/>
</dbReference>
<evidence type="ECO:0000313" key="1">
    <source>
        <dbReference type="EMBL" id="MPM92471.1"/>
    </source>
</evidence>
<dbReference type="AlphaFoldDB" id="A0A645DT24"/>
<proteinExistence type="predicted"/>
<dbReference type="InterPro" id="IPR019289">
    <property type="entry name" value="Phage_tail_E/E"/>
</dbReference>
<reference evidence="1" key="1">
    <citation type="submission" date="2019-08" db="EMBL/GenBank/DDBJ databases">
        <authorList>
            <person name="Kucharzyk K."/>
            <person name="Murdoch R.W."/>
            <person name="Higgins S."/>
            <person name="Loffler F."/>
        </authorList>
    </citation>
    <scope>NUCLEOTIDE SEQUENCE</scope>
</reference>
<sequence length="136" mass="15012">MDTKKKEEIMDTAEALEDTAAEETTAAEGDQEDQEISLVLKFRKPYVFDGKEYTEVDLSGLEDATAKDLEAVGRIMEKKTKGTNPATMEMTMDYAQLLANRITGMPLEFFKNLPAREAMALKTTVVGFLYGGDGAN</sequence>
<accession>A0A645DT24</accession>
<gene>
    <name evidence="1" type="ORF">SDC9_139606</name>
</gene>